<dbReference type="SMART" id="SM00235">
    <property type="entry name" value="ZnMc"/>
    <property type="match status" value="1"/>
</dbReference>
<evidence type="ECO:0000256" key="3">
    <source>
        <dbReference type="ARBA" id="ARBA00022801"/>
    </source>
</evidence>
<keyword evidence="2 6" id="KW-0479">Metal-binding</keyword>
<dbReference type="InterPro" id="IPR024079">
    <property type="entry name" value="MetalloPept_cat_dom_sf"/>
</dbReference>
<comment type="caution">
    <text evidence="9">The sequence shown here is derived from an EMBL/GenBank/DDBJ whole genome shotgun (WGS) entry which is preliminary data.</text>
</comment>
<keyword evidence="3 6" id="KW-0378">Hydrolase</keyword>
<dbReference type="PANTHER" id="PTHR10127:SF780">
    <property type="entry name" value="METALLOENDOPEPTIDASE"/>
    <property type="match status" value="1"/>
</dbReference>
<dbReference type="InterPro" id="IPR006026">
    <property type="entry name" value="Peptidase_Metallo"/>
</dbReference>
<keyword evidence="10" id="KW-1185">Reference proteome</keyword>
<keyword evidence="7" id="KW-0732">Signal</keyword>
<evidence type="ECO:0000256" key="5">
    <source>
        <dbReference type="ARBA" id="ARBA00023049"/>
    </source>
</evidence>
<dbReference type="GO" id="GO:0008270">
    <property type="term" value="F:zinc ion binding"/>
    <property type="evidence" value="ECO:0007669"/>
    <property type="project" value="UniProtKB-UniRule"/>
</dbReference>
<feature type="binding site" evidence="6">
    <location>
        <position position="361"/>
    </location>
    <ligand>
        <name>Zn(2+)</name>
        <dbReference type="ChEBI" id="CHEBI:29105"/>
        <note>catalytic</note>
    </ligand>
</feature>
<dbReference type="InterPro" id="IPR001506">
    <property type="entry name" value="Peptidase_M12A"/>
</dbReference>
<dbReference type="InterPro" id="IPR039477">
    <property type="entry name" value="ILEI/PANDER_dom"/>
</dbReference>
<dbReference type="PANTHER" id="PTHR10127">
    <property type="entry name" value="DISCOIDIN, CUB, EGF, LAMININ , AND ZINC METALLOPROTEASE DOMAIN CONTAINING"/>
    <property type="match status" value="1"/>
</dbReference>
<feature type="binding site" evidence="6">
    <location>
        <position position="367"/>
    </location>
    <ligand>
        <name>Zn(2+)</name>
        <dbReference type="ChEBI" id="CHEBI:29105"/>
        <note>catalytic</note>
    </ligand>
</feature>
<reference evidence="9" key="1">
    <citation type="submission" date="2020-04" db="EMBL/GenBank/DDBJ databases">
        <authorList>
            <person name="Alioto T."/>
            <person name="Alioto T."/>
            <person name="Gomez Garrido J."/>
        </authorList>
    </citation>
    <scope>NUCLEOTIDE SEQUENCE</scope>
    <source>
        <strain evidence="9">A484AB</strain>
    </source>
</reference>
<feature type="compositionally biased region" description="Basic and acidic residues" evidence="8">
    <location>
        <begin position="171"/>
        <end position="184"/>
    </location>
</feature>
<sequence length="653" mass="74079">MEGVIKISIFLLISVLLFCIGVQAKAIEDVNLLRSLLDRDLNENNQNDERKGFYDWVTDEQTIEDEDYDDDYIGDNNQYNDPIDDGGASLSDGLPENEINNNDESPDDYNDDDTDNYDYDDYNDDENDDKGDDDDTNDGDLSDDLPENEIVYTNDEDDNEEVDDDGDEVMDAGKNENLHDDDNSQSIEKEFLEGKRPFNFDENPDMSASDAIYQINLENGLTNSKDTYETDVKVDPSRVEEIAQWDHENGIIKRAAKITNNREYRWPNRILKYKFETRGTNSYTHTRTEFMKAKAEFESKTCIKLAEAGSNDYHVRLIIDRGCYSYVGYIRGAGSQFSQSQDVSIGNGCNYKGIIVHELLHALGFWHEQSRPDRDEYITLVWQNIQGGTRNNNFEKHSERDTKDLGVPYDYESVMHYGEYDFAIDRSMKTIVRKSGSGPLGQRNGLSPKDAQELNNFYECNGAATPAPPTTRPTTRPSPTTRPTTRPSPTTRPTITPPRRVFGSAVRVFIKSVGCRDPGVTDCSQAGSVIKVDNVEIPTKYIGATVVVLDGKSGKVEDRRTEGLENIGRYLLRLKRGKLVLMAVKGRWRNIDRNFMRGLRKIGGNYRRVFYWESSYAIIGWTGPGKVSVAQEVYTNRGKGPSVISKYISFPLI</sequence>
<keyword evidence="1 6" id="KW-0645">Protease</keyword>
<dbReference type="PROSITE" id="PS51864">
    <property type="entry name" value="ASTACIN"/>
    <property type="match status" value="1"/>
</dbReference>
<dbReference type="CDD" id="cd04280">
    <property type="entry name" value="ZnMc_astacin_like"/>
    <property type="match status" value="1"/>
</dbReference>
<evidence type="ECO:0000313" key="9">
    <source>
        <dbReference type="EMBL" id="CAB4017857.1"/>
    </source>
</evidence>
<feature type="chain" id="PRO_5040558251" description="Metalloendopeptidase" evidence="7">
    <location>
        <begin position="25"/>
        <end position="653"/>
    </location>
</feature>
<accession>A0A7D9ISR1</accession>
<dbReference type="PRINTS" id="PR00480">
    <property type="entry name" value="ASTACIN"/>
</dbReference>
<proteinExistence type="predicted"/>
<dbReference type="AlphaFoldDB" id="A0A7D9ISR1"/>
<feature type="compositionally biased region" description="Acidic residues" evidence="8">
    <location>
        <begin position="104"/>
        <end position="147"/>
    </location>
</feature>
<dbReference type="EMBL" id="CACRXK020009736">
    <property type="protein sequence ID" value="CAB4017857.1"/>
    <property type="molecule type" value="Genomic_DNA"/>
</dbReference>
<comment type="cofactor">
    <cofactor evidence="6 7">
        <name>Zn(2+)</name>
        <dbReference type="ChEBI" id="CHEBI:29105"/>
    </cofactor>
    <text evidence="6 7">Binds 1 zinc ion per subunit.</text>
</comment>
<feature type="region of interest" description="Disordered" evidence="8">
    <location>
        <begin position="460"/>
        <end position="498"/>
    </location>
</feature>
<dbReference type="EC" id="3.4.24.-" evidence="7"/>
<gene>
    <name evidence="9" type="ORF">PACLA_8A081398</name>
</gene>
<dbReference type="OrthoDB" id="291007at2759"/>
<feature type="active site" evidence="6">
    <location>
        <position position="358"/>
    </location>
</feature>
<feature type="binding site" evidence="6">
    <location>
        <position position="357"/>
    </location>
    <ligand>
        <name>Zn(2+)</name>
        <dbReference type="ChEBI" id="CHEBI:29105"/>
        <note>catalytic</note>
    </ligand>
</feature>
<evidence type="ECO:0000256" key="4">
    <source>
        <dbReference type="ARBA" id="ARBA00022833"/>
    </source>
</evidence>
<comment type="caution">
    <text evidence="6">Lacks conserved residue(s) required for the propagation of feature annotation.</text>
</comment>
<feature type="compositionally biased region" description="Low complexity" evidence="8">
    <location>
        <begin position="472"/>
        <end position="498"/>
    </location>
</feature>
<dbReference type="InterPro" id="IPR034035">
    <property type="entry name" value="Astacin-like_dom"/>
</dbReference>
<feature type="region of interest" description="Disordered" evidence="8">
    <location>
        <begin position="67"/>
        <end position="184"/>
    </location>
</feature>
<evidence type="ECO:0000256" key="2">
    <source>
        <dbReference type="ARBA" id="ARBA00022723"/>
    </source>
</evidence>
<dbReference type="GO" id="GO:0006508">
    <property type="term" value="P:proteolysis"/>
    <property type="evidence" value="ECO:0007669"/>
    <property type="project" value="UniProtKB-KW"/>
</dbReference>
<feature type="signal peptide" evidence="7">
    <location>
        <begin position="1"/>
        <end position="24"/>
    </location>
</feature>
<feature type="compositionally biased region" description="Acidic residues" evidence="8">
    <location>
        <begin position="154"/>
        <end position="170"/>
    </location>
</feature>
<dbReference type="SUPFAM" id="SSF55486">
    <property type="entry name" value="Metalloproteases ('zincins'), catalytic domain"/>
    <property type="match status" value="1"/>
</dbReference>
<dbReference type="Pfam" id="PF15711">
    <property type="entry name" value="ILEI"/>
    <property type="match status" value="1"/>
</dbReference>
<organism evidence="9 10">
    <name type="scientific">Paramuricea clavata</name>
    <name type="common">Red gorgonian</name>
    <name type="synonym">Violescent sea-whip</name>
    <dbReference type="NCBI Taxonomy" id="317549"/>
    <lineage>
        <taxon>Eukaryota</taxon>
        <taxon>Metazoa</taxon>
        <taxon>Cnidaria</taxon>
        <taxon>Anthozoa</taxon>
        <taxon>Octocorallia</taxon>
        <taxon>Malacalcyonacea</taxon>
        <taxon>Plexauridae</taxon>
        <taxon>Paramuricea</taxon>
    </lineage>
</organism>
<dbReference type="GO" id="GO:0004222">
    <property type="term" value="F:metalloendopeptidase activity"/>
    <property type="evidence" value="ECO:0007669"/>
    <property type="project" value="UniProtKB-UniRule"/>
</dbReference>
<evidence type="ECO:0000256" key="1">
    <source>
        <dbReference type="ARBA" id="ARBA00022670"/>
    </source>
</evidence>
<dbReference type="Gene3D" id="3.40.390.10">
    <property type="entry name" value="Collagenase (Catalytic Domain)"/>
    <property type="match status" value="1"/>
</dbReference>
<evidence type="ECO:0000256" key="8">
    <source>
        <dbReference type="SAM" id="MobiDB-lite"/>
    </source>
</evidence>
<evidence type="ECO:0000256" key="7">
    <source>
        <dbReference type="RuleBase" id="RU361183"/>
    </source>
</evidence>
<dbReference type="Pfam" id="PF01400">
    <property type="entry name" value="Astacin"/>
    <property type="match status" value="1"/>
</dbReference>
<evidence type="ECO:0000313" key="10">
    <source>
        <dbReference type="Proteomes" id="UP001152795"/>
    </source>
</evidence>
<keyword evidence="5 6" id="KW-0482">Metalloprotease</keyword>
<protein>
    <recommendedName>
        <fullName evidence="7">Metalloendopeptidase</fullName>
        <ecNumber evidence="7">3.4.24.-</ecNumber>
    </recommendedName>
</protein>
<keyword evidence="4 6" id="KW-0862">Zinc</keyword>
<dbReference type="Proteomes" id="UP001152795">
    <property type="component" value="Unassembled WGS sequence"/>
</dbReference>
<evidence type="ECO:0000256" key="6">
    <source>
        <dbReference type="PROSITE-ProRule" id="PRU01211"/>
    </source>
</evidence>
<name>A0A7D9ISR1_PARCT</name>